<gene>
    <name evidence="1" type="ORF">QFC19_002758</name>
</gene>
<protein>
    <submittedName>
        <fullName evidence="1">Uncharacterized protein</fullName>
    </submittedName>
</protein>
<evidence type="ECO:0000313" key="2">
    <source>
        <dbReference type="Proteomes" id="UP001241377"/>
    </source>
</evidence>
<evidence type="ECO:0000313" key="1">
    <source>
        <dbReference type="EMBL" id="KAJ9107852.1"/>
    </source>
</evidence>
<dbReference type="EMBL" id="JASBWR010000024">
    <property type="protein sequence ID" value="KAJ9107852.1"/>
    <property type="molecule type" value="Genomic_DNA"/>
</dbReference>
<dbReference type="Proteomes" id="UP001241377">
    <property type="component" value="Unassembled WGS sequence"/>
</dbReference>
<proteinExistence type="predicted"/>
<accession>A0ACC2WBA0</accession>
<sequence>MRQSTSALLGVSLLALALSDPAAAAKPSARSYDTHHYFSFETDPSASFQSAASLGSTLGVEVVERVGELDGHWLARCAKGSNDGNDDGNMKRDVDQGYMDILERWRGMRRKRSLESKQIKDVQHLPVRKRSKRQPPPLLPSSPSSSSSPPPGAVLHEHAPANRRRRSLSQRATLSNRTVLPRDSMEELVYAQTSLALMDPLLPKQWHLINTVIPDISLNVTGIWGEEVNGKGVKVAIIDDGLDMHSDDLAENFVSSNHKRNEIAQAHDGINLRIQYAQGSWDFNDHTDLPEPRLSDDQHGTRCAGEIAAVPNDVCGVGVAYRSQVAGIRILSAPISDADEAAALNYEYQNNEVYSCSWGPPDDGKSMEAPDGLILKAMLNGVQKGRDGKGSVFVFAAGNGGGLDDQCNFDGYTNSIFSLTIGAVDRKGLHPYYSEMCAAMLVVAPSSGSGDHIHTTDVGKDKCTDYHGGTSAAAPLVVGVVALALQVRPDLTWRDVQHLMVNTAAHFNPDDPDWEKTATGRLFSYKYGYGRVDAGAFVHAARDWQLVKPQAWFDSPAIYLSDNKSSIKRQEIDLDLADNDDDKGDAVGNDETLTGPADVIVSEPAPITLPSGVLITEQGIASTYTITQTMLNDLNFERLEHVTVRVWIDHEYRGDVEVELTSPNGVQSVLARPRRFDDSQEGFDGWKFMSMKHWDENPIGDWTIRVIDRVNPDKTGRFKAWSLQLWGEAIDASLTKPWTLPVPGEQDEEQTGSEPVPTNTAQKPKPTALLPGDHGQAEGEAHKPGLGESAPNHPGGDGEVPTPGGGSSDNDISIIEAGADEGYFKGIETLATKTNVMAGAGAFVIVSAAIVGLLVYFRSRRKRSLFKDLSEGERGDYQPVSDSMQMGLLSGRKNGARSDGRGSKELYDAFAGGDITDEEDEVSDHEDEALKYHDGFLEDEEEVEEDDQGQRDAGGSDYRDDAGNGVDSEEIAAEYSGSSSGSSTKPEAQDKLMSP</sequence>
<name>A0ACC2WBA0_9TREE</name>
<comment type="caution">
    <text evidence="1">The sequence shown here is derived from an EMBL/GenBank/DDBJ whole genome shotgun (WGS) entry which is preliminary data.</text>
</comment>
<organism evidence="1 2">
    <name type="scientific">Naganishia cerealis</name>
    <dbReference type="NCBI Taxonomy" id="610337"/>
    <lineage>
        <taxon>Eukaryota</taxon>
        <taxon>Fungi</taxon>
        <taxon>Dikarya</taxon>
        <taxon>Basidiomycota</taxon>
        <taxon>Agaricomycotina</taxon>
        <taxon>Tremellomycetes</taxon>
        <taxon>Filobasidiales</taxon>
        <taxon>Filobasidiaceae</taxon>
        <taxon>Naganishia</taxon>
    </lineage>
</organism>
<reference evidence="1" key="1">
    <citation type="submission" date="2023-04" db="EMBL/GenBank/DDBJ databases">
        <title>Draft Genome sequencing of Naganishia species isolated from polar environments using Oxford Nanopore Technology.</title>
        <authorList>
            <person name="Leo P."/>
            <person name="Venkateswaran K."/>
        </authorList>
    </citation>
    <scope>NUCLEOTIDE SEQUENCE</scope>
    <source>
        <strain evidence="1">MNA-CCFEE 5261</strain>
    </source>
</reference>
<keyword evidence="2" id="KW-1185">Reference proteome</keyword>